<protein>
    <submittedName>
        <fullName evidence="9">Carbohydrate ABC transporter permease</fullName>
    </submittedName>
</protein>
<evidence type="ECO:0000313" key="10">
    <source>
        <dbReference type="Proteomes" id="UP001600943"/>
    </source>
</evidence>
<keyword evidence="4 7" id="KW-0812">Transmembrane</keyword>
<sequence>MDKVKKGIKGGTLHVFLILLCIIMLLPFCWVISTSLRLPGESFKLPPSFFPTDFCYENYLDVFTKFPFAKFLLNSMIVAVSSVVLNTLVTTMAGYSFARIDFKGRNVVFMIFLAGMMIPAQATMIPVYIVMSKLGLVGSLWALILPAMINPLSIFFVRQFMMTIPDSYEEAAYIDGAGRVQIYARVILPMSKSVIVMTCLLNFLSSWNNFMGPLIYLSDWDKMTLPIGLRVLQGYMGTGSVSVVLAGVAISIIIPTALYLCGQKYFLQGMTLSGLKS</sequence>
<accession>A0ABQ0BKA3</accession>
<keyword evidence="10" id="KW-1185">Reference proteome</keyword>
<evidence type="ECO:0000256" key="5">
    <source>
        <dbReference type="ARBA" id="ARBA00022989"/>
    </source>
</evidence>
<evidence type="ECO:0000313" key="9">
    <source>
        <dbReference type="EMBL" id="GAA6411861.1"/>
    </source>
</evidence>
<gene>
    <name evidence="9" type="ORF">K040078D81_59780</name>
</gene>
<feature type="transmembrane region" description="Helical" evidence="7">
    <location>
        <begin position="71"/>
        <end position="95"/>
    </location>
</feature>
<evidence type="ECO:0000256" key="7">
    <source>
        <dbReference type="RuleBase" id="RU363032"/>
    </source>
</evidence>
<evidence type="ECO:0000256" key="6">
    <source>
        <dbReference type="ARBA" id="ARBA00023136"/>
    </source>
</evidence>
<feature type="transmembrane region" description="Helical" evidence="7">
    <location>
        <begin position="194"/>
        <end position="216"/>
    </location>
</feature>
<comment type="subcellular location">
    <subcellularLocation>
        <location evidence="1 7">Cell membrane</location>
        <topology evidence="1 7">Multi-pass membrane protein</topology>
    </subcellularLocation>
</comment>
<name>A0ABQ0BKA3_9FIRM</name>
<feature type="transmembrane region" description="Helical" evidence="7">
    <location>
        <begin position="12"/>
        <end position="33"/>
    </location>
</feature>
<organism evidence="9 10">
    <name type="scientific">Blautia hominis</name>
    <dbReference type="NCBI Taxonomy" id="2025493"/>
    <lineage>
        <taxon>Bacteria</taxon>
        <taxon>Bacillati</taxon>
        <taxon>Bacillota</taxon>
        <taxon>Clostridia</taxon>
        <taxon>Lachnospirales</taxon>
        <taxon>Lachnospiraceae</taxon>
        <taxon>Blautia</taxon>
    </lineage>
</organism>
<dbReference type="Proteomes" id="UP001600943">
    <property type="component" value="Unassembled WGS sequence"/>
</dbReference>
<comment type="similarity">
    <text evidence="7">Belongs to the binding-protein-dependent transport system permease family.</text>
</comment>
<evidence type="ECO:0000259" key="8">
    <source>
        <dbReference type="PROSITE" id="PS50928"/>
    </source>
</evidence>
<evidence type="ECO:0000256" key="3">
    <source>
        <dbReference type="ARBA" id="ARBA00022475"/>
    </source>
</evidence>
<keyword evidence="6 7" id="KW-0472">Membrane</keyword>
<proteinExistence type="inferred from homology"/>
<reference evidence="9 10" key="1">
    <citation type="submission" date="2024-04" db="EMBL/GenBank/DDBJ databases">
        <title>Defined microbial consortia suppress multidrug-resistant proinflammatory Enterobacteriaceae via ecological control.</title>
        <authorList>
            <person name="Furuichi M."/>
            <person name="Kawaguchi T."/>
            <person name="Pust M."/>
            <person name="Yasuma K."/>
            <person name="Plichta D."/>
            <person name="Hasegawa N."/>
            <person name="Ohya T."/>
            <person name="Bhattarai S."/>
            <person name="Sasajima S."/>
            <person name="Aoto Y."/>
            <person name="Tuganbaev T."/>
            <person name="Yaginuma M."/>
            <person name="Ueda M."/>
            <person name="Okahashi N."/>
            <person name="Amafuji K."/>
            <person name="Kiridooshi Y."/>
            <person name="Sugita K."/>
            <person name="Strazar M."/>
            <person name="Skelly A."/>
            <person name="Suda W."/>
            <person name="Hattori M."/>
            <person name="Nakamoto N."/>
            <person name="Caballero S."/>
            <person name="Norman J."/>
            <person name="Olle B."/>
            <person name="Tanoue T."/>
            <person name="Arita M."/>
            <person name="Bucci V."/>
            <person name="Atarashi K."/>
            <person name="Xavier R."/>
            <person name="Honda K."/>
        </authorList>
    </citation>
    <scope>NUCLEOTIDE SEQUENCE [LARGE SCALE GENOMIC DNA]</scope>
    <source>
        <strain evidence="10">k04-0078-D8-1</strain>
    </source>
</reference>
<dbReference type="PANTHER" id="PTHR43744">
    <property type="entry name" value="ABC TRANSPORTER PERMEASE PROTEIN MG189-RELATED-RELATED"/>
    <property type="match status" value="1"/>
</dbReference>
<dbReference type="RefSeq" id="WP_095174444.1">
    <property type="nucleotide sequence ID" value="NZ_BAABYW010000002.1"/>
</dbReference>
<dbReference type="CDD" id="cd06261">
    <property type="entry name" value="TM_PBP2"/>
    <property type="match status" value="1"/>
</dbReference>
<dbReference type="PANTHER" id="PTHR43744:SF12">
    <property type="entry name" value="ABC TRANSPORTER PERMEASE PROTEIN MG189-RELATED"/>
    <property type="match status" value="1"/>
</dbReference>
<dbReference type="PROSITE" id="PS50928">
    <property type="entry name" value="ABC_TM1"/>
    <property type="match status" value="1"/>
</dbReference>
<evidence type="ECO:0000256" key="1">
    <source>
        <dbReference type="ARBA" id="ARBA00004651"/>
    </source>
</evidence>
<dbReference type="InterPro" id="IPR000515">
    <property type="entry name" value="MetI-like"/>
</dbReference>
<dbReference type="Gene3D" id="1.10.3720.10">
    <property type="entry name" value="MetI-like"/>
    <property type="match status" value="1"/>
</dbReference>
<keyword evidence="5 7" id="KW-1133">Transmembrane helix</keyword>
<dbReference type="InterPro" id="IPR035906">
    <property type="entry name" value="MetI-like_sf"/>
</dbReference>
<keyword evidence="2 7" id="KW-0813">Transport</keyword>
<dbReference type="SUPFAM" id="SSF161098">
    <property type="entry name" value="MetI-like"/>
    <property type="match status" value="1"/>
</dbReference>
<evidence type="ECO:0000256" key="4">
    <source>
        <dbReference type="ARBA" id="ARBA00022692"/>
    </source>
</evidence>
<evidence type="ECO:0000256" key="2">
    <source>
        <dbReference type="ARBA" id="ARBA00022448"/>
    </source>
</evidence>
<dbReference type="EMBL" id="BAABYW010000002">
    <property type="protein sequence ID" value="GAA6411861.1"/>
    <property type="molecule type" value="Genomic_DNA"/>
</dbReference>
<feature type="transmembrane region" description="Helical" evidence="7">
    <location>
        <begin position="236"/>
        <end position="260"/>
    </location>
</feature>
<keyword evidence="3" id="KW-1003">Cell membrane</keyword>
<feature type="transmembrane region" description="Helical" evidence="7">
    <location>
        <begin position="107"/>
        <end position="130"/>
    </location>
</feature>
<feature type="domain" description="ABC transmembrane type-1" evidence="8">
    <location>
        <begin position="72"/>
        <end position="262"/>
    </location>
</feature>
<dbReference type="Pfam" id="PF00528">
    <property type="entry name" value="BPD_transp_1"/>
    <property type="match status" value="1"/>
</dbReference>
<feature type="transmembrane region" description="Helical" evidence="7">
    <location>
        <begin position="136"/>
        <end position="157"/>
    </location>
</feature>
<comment type="caution">
    <text evidence="9">The sequence shown here is derived from an EMBL/GenBank/DDBJ whole genome shotgun (WGS) entry which is preliminary data.</text>
</comment>